<dbReference type="OMA" id="VFDETIC"/>
<reference evidence="2 3" key="1">
    <citation type="submission" date="2008-07" db="EMBL/GenBank/DDBJ databases">
        <authorList>
            <person name="El-Sayed N."/>
            <person name="Caler E."/>
            <person name="Inman J."/>
            <person name="Amedeo P."/>
            <person name="Hass B."/>
            <person name="Wortman J."/>
        </authorList>
    </citation>
    <scope>NUCLEOTIDE SEQUENCE [LARGE SCALE GENOMIC DNA]</scope>
    <source>
        <strain evidence="3">ATCC 50983 / TXsc</strain>
    </source>
</reference>
<feature type="signal peptide" evidence="1">
    <location>
        <begin position="1"/>
        <end position="17"/>
    </location>
</feature>
<sequence length="236" mass="26966">MLTHFIVILPLLLTVDGKQQFKQVLCDINLEQDGKVFDETICLVKDSEDRRSILLIEGLSKSTPPTGKVFNVEAEKPGRGGKNSRKLTITTPVESKDLMYHGQRFKTSPLFVNGDSYFKSLTLSSYGRSDDHVHVVSLTPIRPGDQRVERCDRFISTDGTVRLEAYHNVAYFEWRISYLLQGVWSKASKLKVKDYILKSELSTFKGTFYDLHPGHEEHIVMLATHNDKTILLFKEE</sequence>
<dbReference type="OrthoDB" id="424773at2759"/>
<keyword evidence="1" id="KW-0732">Signal</keyword>
<feature type="chain" id="PRO_5002952566" evidence="1">
    <location>
        <begin position="18"/>
        <end position="236"/>
    </location>
</feature>
<evidence type="ECO:0000313" key="3">
    <source>
        <dbReference type="Proteomes" id="UP000007800"/>
    </source>
</evidence>
<accession>C5K5P5</accession>
<protein>
    <submittedName>
        <fullName evidence="2">Uncharacterized protein</fullName>
    </submittedName>
</protein>
<dbReference type="InParanoid" id="C5K5P5"/>
<evidence type="ECO:0000313" key="2">
    <source>
        <dbReference type="EMBL" id="EER20202.1"/>
    </source>
</evidence>
<name>C5K5P5_PERM5</name>
<dbReference type="GeneID" id="9053743"/>
<keyword evidence="3" id="KW-1185">Reference proteome</keyword>
<dbReference type="EMBL" id="GG670703">
    <property type="protein sequence ID" value="EER20202.1"/>
    <property type="molecule type" value="Genomic_DNA"/>
</dbReference>
<organism evidence="3">
    <name type="scientific">Perkinsus marinus (strain ATCC 50983 / TXsc)</name>
    <dbReference type="NCBI Taxonomy" id="423536"/>
    <lineage>
        <taxon>Eukaryota</taxon>
        <taxon>Sar</taxon>
        <taxon>Alveolata</taxon>
        <taxon>Perkinsozoa</taxon>
        <taxon>Perkinsea</taxon>
        <taxon>Perkinsida</taxon>
        <taxon>Perkinsidae</taxon>
        <taxon>Perkinsus</taxon>
    </lineage>
</organism>
<evidence type="ECO:0000256" key="1">
    <source>
        <dbReference type="SAM" id="SignalP"/>
    </source>
</evidence>
<dbReference type="Proteomes" id="UP000007800">
    <property type="component" value="Unassembled WGS sequence"/>
</dbReference>
<dbReference type="RefSeq" id="XP_002788406.1">
    <property type="nucleotide sequence ID" value="XM_002788360.1"/>
</dbReference>
<dbReference type="AlphaFoldDB" id="C5K5P5"/>
<proteinExistence type="predicted"/>
<gene>
    <name evidence="2" type="ORF">Pmar_PMAR015201</name>
</gene>